<accession>A0A1N6WPA1</accession>
<dbReference type="Gene3D" id="1.20.1290.10">
    <property type="entry name" value="AhpD-like"/>
    <property type="match status" value="1"/>
</dbReference>
<dbReference type="PANTHER" id="PTHR33570:SF2">
    <property type="entry name" value="CARBOXYMUCONOLACTONE DECARBOXYLASE-LIKE DOMAIN-CONTAINING PROTEIN"/>
    <property type="match status" value="1"/>
</dbReference>
<name>A0A1N6WPA1_9FIRM</name>
<dbReference type="EMBL" id="FTNC01000010">
    <property type="protein sequence ID" value="SIQ91851.1"/>
    <property type="molecule type" value="Genomic_DNA"/>
</dbReference>
<dbReference type="Proteomes" id="UP000185669">
    <property type="component" value="Unassembled WGS sequence"/>
</dbReference>
<dbReference type="OrthoDB" id="9802489at2"/>
<dbReference type="InterPro" id="IPR029032">
    <property type="entry name" value="AhpD-like"/>
</dbReference>
<dbReference type="Pfam" id="PF02627">
    <property type="entry name" value="CMD"/>
    <property type="match status" value="2"/>
</dbReference>
<dbReference type="RefSeq" id="WP_076544872.1">
    <property type="nucleotide sequence ID" value="NZ_FTNC01000010.1"/>
</dbReference>
<proteinExistence type="predicted"/>
<dbReference type="AlphaFoldDB" id="A0A1N6WPA1"/>
<evidence type="ECO:0000313" key="2">
    <source>
        <dbReference type="EMBL" id="SIQ91851.1"/>
    </source>
</evidence>
<protein>
    <submittedName>
        <fullName evidence="2">4-carboxymuconolactone decarboxylase</fullName>
    </submittedName>
</protein>
<feature type="domain" description="Carboxymuconolactone decarboxylase-like" evidence="1">
    <location>
        <begin position="28"/>
        <end position="111"/>
    </location>
</feature>
<sequence length="253" mass="28420">MNITEKAEKELKKLFGENYQSELRNTDPEMMEIYDNFAFDEVLEYGNLTEEERMLSILAALIAAQTQGEYKLMLKAALNAGVTAVKIKEVVYQSTAYVGMAKSYDFLKITNEIFREEGIELPLKGQSTTDQETRFDKGLNVQKSIFGDVIDKMHQGAPENQKHIQNYLSANCFGDYYTRNGLDLKEREMITFAMLAALGGCESQIKGHVRGNQSVGNGKETLLSVLTQLLPYIGYPRTLNALSCVNEIIPEEG</sequence>
<organism evidence="2 3">
    <name type="scientific">Halanaerobium kushneri</name>
    <dbReference type="NCBI Taxonomy" id="56779"/>
    <lineage>
        <taxon>Bacteria</taxon>
        <taxon>Bacillati</taxon>
        <taxon>Bacillota</taxon>
        <taxon>Clostridia</taxon>
        <taxon>Halanaerobiales</taxon>
        <taxon>Halanaerobiaceae</taxon>
        <taxon>Halanaerobium</taxon>
    </lineage>
</organism>
<dbReference type="GO" id="GO:0051920">
    <property type="term" value="F:peroxiredoxin activity"/>
    <property type="evidence" value="ECO:0007669"/>
    <property type="project" value="InterPro"/>
</dbReference>
<evidence type="ECO:0000259" key="1">
    <source>
        <dbReference type="Pfam" id="PF02627"/>
    </source>
</evidence>
<keyword evidence="3" id="KW-1185">Reference proteome</keyword>
<reference evidence="3" key="1">
    <citation type="submission" date="2017-01" db="EMBL/GenBank/DDBJ databases">
        <authorList>
            <person name="Varghese N."/>
            <person name="Submissions S."/>
        </authorList>
    </citation>
    <scope>NUCLEOTIDE SEQUENCE [LARGE SCALE GENOMIC DNA]</scope>
    <source>
        <strain evidence="3">ATCC 700103</strain>
    </source>
</reference>
<dbReference type="InterPro" id="IPR052512">
    <property type="entry name" value="4CMD/NDH-1_regulator"/>
</dbReference>
<feature type="domain" description="Carboxymuconolactone decarboxylase-like" evidence="1">
    <location>
        <begin position="164"/>
        <end position="246"/>
    </location>
</feature>
<gene>
    <name evidence="2" type="ORF">SAMN05421834_11024</name>
</gene>
<dbReference type="STRING" id="56779.SAMN05421834_11024"/>
<evidence type="ECO:0000313" key="3">
    <source>
        <dbReference type="Proteomes" id="UP000185669"/>
    </source>
</evidence>
<dbReference type="PANTHER" id="PTHR33570">
    <property type="entry name" value="4-CARBOXYMUCONOLACTONE DECARBOXYLASE FAMILY PROTEIN"/>
    <property type="match status" value="1"/>
</dbReference>
<dbReference type="SUPFAM" id="SSF69118">
    <property type="entry name" value="AhpD-like"/>
    <property type="match status" value="1"/>
</dbReference>
<dbReference type="InterPro" id="IPR003779">
    <property type="entry name" value="CMD-like"/>
</dbReference>